<sequence>MGMHKHWWFLADHQNVGLRQVATVKAHDKVAEGSANLDHGDDPSEKGPITTGRLRIFSNQSKG</sequence>
<organism evidence="2 3">
    <name type="scientific">Pseudomonas frederiksbergensis</name>
    <dbReference type="NCBI Taxonomy" id="104087"/>
    <lineage>
        <taxon>Bacteria</taxon>
        <taxon>Pseudomonadati</taxon>
        <taxon>Pseudomonadota</taxon>
        <taxon>Gammaproteobacteria</taxon>
        <taxon>Pseudomonadales</taxon>
        <taxon>Pseudomonadaceae</taxon>
        <taxon>Pseudomonas</taxon>
    </lineage>
</organism>
<accession>A0A1J0ENM0</accession>
<gene>
    <name evidence="2" type="ORF">BLL42_17280</name>
</gene>
<protein>
    <submittedName>
        <fullName evidence="2">Uncharacterized protein</fullName>
    </submittedName>
</protein>
<evidence type="ECO:0000313" key="2">
    <source>
        <dbReference type="EMBL" id="APC17404.1"/>
    </source>
</evidence>
<name>A0A1J0ENM0_9PSED</name>
<dbReference type="Proteomes" id="UP000182567">
    <property type="component" value="Chromosome"/>
</dbReference>
<dbReference type="AlphaFoldDB" id="A0A1J0ENM0"/>
<feature type="region of interest" description="Disordered" evidence="1">
    <location>
        <begin position="30"/>
        <end position="63"/>
    </location>
</feature>
<reference evidence="3" key="1">
    <citation type="submission" date="2016-10" db="EMBL/GenBank/DDBJ databases">
        <title>Pseudomonas frederiksbergensis ERGS4:02 complete genome.</title>
        <authorList>
            <person name="Kumar R."/>
            <person name="Acharya V."/>
            <person name="Singh D."/>
        </authorList>
    </citation>
    <scope>NUCLEOTIDE SEQUENCE [LARGE SCALE GENOMIC DNA]</scope>
    <source>
        <strain evidence="3">ERGS4:02</strain>
    </source>
</reference>
<evidence type="ECO:0000313" key="3">
    <source>
        <dbReference type="Proteomes" id="UP000182567"/>
    </source>
</evidence>
<evidence type="ECO:0000256" key="1">
    <source>
        <dbReference type="SAM" id="MobiDB-lite"/>
    </source>
</evidence>
<dbReference type="EMBL" id="CP017886">
    <property type="protein sequence ID" value="APC17404.1"/>
    <property type="molecule type" value="Genomic_DNA"/>
</dbReference>
<proteinExistence type="predicted"/>